<dbReference type="PANTHER" id="PTHR22931">
    <property type="entry name" value="PHOSPHOENOLPYRUVATE DIKINASE-RELATED"/>
    <property type="match status" value="1"/>
</dbReference>
<protein>
    <recommendedName>
        <fullName evidence="1">Pyruvate, phosphate dikinase</fullName>
    </recommendedName>
    <alternativeName>
        <fullName evidence="2">Pyruvate, orthophosphate dikinase</fullName>
    </alternativeName>
</protein>
<dbReference type="InterPro" id="IPR010121">
    <property type="entry name" value="Pyruvate_phosphate_dikinase"/>
</dbReference>
<comment type="caution">
    <text evidence="4">The sequence shown here is derived from an EMBL/GenBank/DDBJ whole genome shotgun (WGS) entry which is preliminary data.</text>
</comment>
<accession>A0ABW3A1X7</accession>
<dbReference type="PANTHER" id="PTHR22931:SF9">
    <property type="entry name" value="PYRUVATE, PHOSPHATE DIKINASE 1, CHLOROPLASTIC"/>
    <property type="match status" value="1"/>
</dbReference>
<name>A0ABW3A1X7_9ACTN</name>
<dbReference type="InterPro" id="IPR040442">
    <property type="entry name" value="Pyrv_kinase-like_dom_sf"/>
</dbReference>
<gene>
    <name evidence="4" type="ORF">ACFQZ8_13185</name>
</gene>
<dbReference type="Gene3D" id="3.20.20.60">
    <property type="entry name" value="Phosphoenolpyruvate-binding domains"/>
    <property type="match status" value="1"/>
</dbReference>
<dbReference type="Pfam" id="PF02896">
    <property type="entry name" value="PEP-utilizers_C"/>
    <property type="match status" value="1"/>
</dbReference>
<dbReference type="Proteomes" id="UP001597053">
    <property type="component" value="Unassembled WGS sequence"/>
</dbReference>
<evidence type="ECO:0000259" key="3">
    <source>
        <dbReference type="Pfam" id="PF02896"/>
    </source>
</evidence>
<organism evidence="4 5">
    <name type="scientific">Micromonospora azadirachtae</name>
    <dbReference type="NCBI Taxonomy" id="1970735"/>
    <lineage>
        <taxon>Bacteria</taxon>
        <taxon>Bacillati</taxon>
        <taxon>Actinomycetota</taxon>
        <taxon>Actinomycetes</taxon>
        <taxon>Micromonosporales</taxon>
        <taxon>Micromonosporaceae</taxon>
        <taxon>Micromonospora</taxon>
    </lineage>
</organism>
<dbReference type="InterPro" id="IPR015813">
    <property type="entry name" value="Pyrv/PenolPyrv_kinase-like_dom"/>
</dbReference>
<feature type="domain" description="PEP-utilising enzyme C-terminal" evidence="3">
    <location>
        <begin position="2"/>
        <end position="319"/>
    </location>
</feature>
<evidence type="ECO:0000256" key="2">
    <source>
        <dbReference type="ARBA" id="ARBA00032883"/>
    </source>
</evidence>
<dbReference type="SUPFAM" id="SSF51621">
    <property type="entry name" value="Phosphoenolpyruvate/pyruvate domain"/>
    <property type="match status" value="1"/>
</dbReference>
<evidence type="ECO:0000256" key="1">
    <source>
        <dbReference type="ARBA" id="ARBA00020138"/>
    </source>
</evidence>
<dbReference type="InterPro" id="IPR000121">
    <property type="entry name" value="PEP_util_C"/>
</dbReference>
<evidence type="ECO:0000313" key="5">
    <source>
        <dbReference type="Proteomes" id="UP001597053"/>
    </source>
</evidence>
<reference evidence="5" key="1">
    <citation type="journal article" date="2019" name="Int. J. Syst. Evol. Microbiol.">
        <title>The Global Catalogue of Microorganisms (GCM) 10K type strain sequencing project: providing services to taxonomists for standard genome sequencing and annotation.</title>
        <authorList>
            <consortium name="The Broad Institute Genomics Platform"/>
            <consortium name="The Broad Institute Genome Sequencing Center for Infectious Disease"/>
            <person name="Wu L."/>
            <person name="Ma J."/>
        </authorList>
    </citation>
    <scope>NUCLEOTIDE SEQUENCE [LARGE SCALE GENOMIC DNA]</scope>
    <source>
        <strain evidence="5">JCM 32148</strain>
    </source>
</reference>
<sequence>RRFGAGGIGLCRTEHMFLGDRRELVERLILARTDDERENALAALLPLQRADFVEIFKAMDGQPVTVRLIDPPLHEFLPPLEQLAVNVAVAQERGEDVAKEEALLAAVRRMHEENPMLGLRGVRLGLVIPGLFAMQVRAIVEAAVAVVRDGGSACPEIMVPLVGAVQELETVRAEAEKIIAEVVGESGVEVLIGTMIEVPRAALTAGQIAEAAEFFSFGTNDLTQMGWGFSRDDVEAAFFWRYLELGIFGISPFESIDTEGVGRLVRIAAEEGRAARPGLKLGVCGEHGGDPDSVRFFHSVGLDYVSCSPFRVPVARLEAGRAVVETTGSDSR</sequence>
<feature type="non-terminal residue" evidence="4">
    <location>
        <position position="1"/>
    </location>
</feature>
<proteinExistence type="predicted"/>
<dbReference type="EMBL" id="JBHTHM010000574">
    <property type="protein sequence ID" value="MFD0784857.1"/>
    <property type="molecule type" value="Genomic_DNA"/>
</dbReference>
<keyword evidence="5" id="KW-1185">Reference proteome</keyword>
<evidence type="ECO:0000313" key="4">
    <source>
        <dbReference type="EMBL" id="MFD0784857.1"/>
    </source>
</evidence>